<reference evidence="2" key="2">
    <citation type="submission" date="2008-08" db="EMBL/GenBank/DDBJ databases">
        <authorList>
            <consortium name="Diatom Consortium"/>
            <person name="Grigoriev I."/>
            <person name="Grimwood J."/>
            <person name="Kuo A."/>
            <person name="Otillar R.P."/>
            <person name="Salamov A."/>
            <person name="Detter J.C."/>
            <person name="Lindquist E."/>
            <person name="Shapiro H."/>
            <person name="Lucas S."/>
            <person name="Glavina del Rio T."/>
            <person name="Pitluck S."/>
            <person name="Rokhsar D."/>
            <person name="Bowler C."/>
        </authorList>
    </citation>
    <scope>GENOME REANNOTATION</scope>
    <source>
        <strain evidence="2">CCAP 1055/1</strain>
    </source>
</reference>
<proteinExistence type="predicted"/>
<sequence>MTLVTSHPYASDGAVNGEKEIDASVSFLCWLVFLPCTFGAIPFKTTLLLDDEEVTKADVPSPETNLRLTISYSLQSDLCGNHVSRRPYGELGSVDRGTCLCCISVESAFGPISPGCGCDAGKVDEIVHELKTRMRLRGDTAQILRAEETLQRLHDLDAKLVREL</sequence>
<dbReference type="RefSeq" id="XP_002181614.1">
    <property type="nucleotide sequence ID" value="XM_002181578.1"/>
</dbReference>
<dbReference type="AlphaFoldDB" id="B7G3G8"/>
<dbReference type="KEGG" id="pti:PHATRDRAFT_37687"/>
<organism evidence="1 2">
    <name type="scientific">Phaeodactylum tricornutum (strain CCAP 1055/1)</name>
    <dbReference type="NCBI Taxonomy" id="556484"/>
    <lineage>
        <taxon>Eukaryota</taxon>
        <taxon>Sar</taxon>
        <taxon>Stramenopiles</taxon>
        <taxon>Ochrophyta</taxon>
        <taxon>Bacillariophyta</taxon>
        <taxon>Bacillariophyceae</taxon>
        <taxon>Bacillariophycidae</taxon>
        <taxon>Naviculales</taxon>
        <taxon>Phaeodactylaceae</taxon>
        <taxon>Phaeodactylum</taxon>
    </lineage>
</organism>
<keyword evidence="2" id="KW-1185">Reference proteome</keyword>
<dbReference type="HOGENOM" id="CLU_1557340_0_0_1"/>
<dbReference type="Proteomes" id="UP000000759">
    <property type="component" value="Chromosome 13"/>
</dbReference>
<evidence type="ECO:0000313" key="2">
    <source>
        <dbReference type="Proteomes" id="UP000000759"/>
    </source>
</evidence>
<dbReference type="OrthoDB" id="40002at2759"/>
<reference evidence="1 2" key="1">
    <citation type="journal article" date="2008" name="Nature">
        <title>The Phaeodactylum genome reveals the evolutionary history of diatom genomes.</title>
        <authorList>
            <person name="Bowler C."/>
            <person name="Allen A.E."/>
            <person name="Badger J.H."/>
            <person name="Grimwood J."/>
            <person name="Jabbari K."/>
            <person name="Kuo A."/>
            <person name="Maheswari U."/>
            <person name="Martens C."/>
            <person name="Maumus F."/>
            <person name="Otillar R.P."/>
            <person name="Rayko E."/>
            <person name="Salamov A."/>
            <person name="Vandepoele K."/>
            <person name="Beszteri B."/>
            <person name="Gruber A."/>
            <person name="Heijde M."/>
            <person name="Katinka M."/>
            <person name="Mock T."/>
            <person name="Valentin K."/>
            <person name="Verret F."/>
            <person name="Berges J.A."/>
            <person name="Brownlee C."/>
            <person name="Cadoret J.P."/>
            <person name="Chiovitti A."/>
            <person name="Choi C.J."/>
            <person name="Coesel S."/>
            <person name="De Martino A."/>
            <person name="Detter J.C."/>
            <person name="Durkin C."/>
            <person name="Falciatore A."/>
            <person name="Fournet J."/>
            <person name="Haruta M."/>
            <person name="Huysman M.J."/>
            <person name="Jenkins B.D."/>
            <person name="Jiroutova K."/>
            <person name="Jorgensen R.E."/>
            <person name="Joubert Y."/>
            <person name="Kaplan A."/>
            <person name="Kroger N."/>
            <person name="Kroth P.G."/>
            <person name="La Roche J."/>
            <person name="Lindquist E."/>
            <person name="Lommer M."/>
            <person name="Martin-Jezequel V."/>
            <person name="Lopez P.J."/>
            <person name="Lucas S."/>
            <person name="Mangogna M."/>
            <person name="McGinnis K."/>
            <person name="Medlin L.K."/>
            <person name="Montsant A."/>
            <person name="Oudot-Le Secq M.P."/>
            <person name="Napoli C."/>
            <person name="Obornik M."/>
            <person name="Parker M.S."/>
            <person name="Petit J.L."/>
            <person name="Porcel B.M."/>
            <person name="Poulsen N."/>
            <person name="Robison M."/>
            <person name="Rychlewski L."/>
            <person name="Rynearson T.A."/>
            <person name="Schmutz J."/>
            <person name="Shapiro H."/>
            <person name="Siaut M."/>
            <person name="Stanley M."/>
            <person name="Sussman M.R."/>
            <person name="Taylor A.R."/>
            <person name="Vardi A."/>
            <person name="von Dassow P."/>
            <person name="Vyverman W."/>
            <person name="Willis A."/>
            <person name="Wyrwicz L.S."/>
            <person name="Rokhsar D.S."/>
            <person name="Weissenbach J."/>
            <person name="Armbrust E.V."/>
            <person name="Green B.R."/>
            <person name="Van de Peer Y."/>
            <person name="Grigoriev I.V."/>
        </authorList>
    </citation>
    <scope>NUCLEOTIDE SEQUENCE [LARGE SCALE GENOMIC DNA]</scope>
    <source>
        <strain evidence="1 2">CCAP 1055/1</strain>
    </source>
</reference>
<name>B7G3G8_PHATC</name>
<accession>B7G3G8</accession>
<dbReference type="PaxDb" id="2850-Phatr37687"/>
<evidence type="ECO:0000313" key="1">
    <source>
        <dbReference type="EMBL" id="EEC46828.1"/>
    </source>
</evidence>
<dbReference type="EMBL" id="CM000615">
    <property type="protein sequence ID" value="EEC46828.1"/>
    <property type="molecule type" value="Genomic_DNA"/>
</dbReference>
<protein>
    <submittedName>
        <fullName evidence="1">Uncharacterized protein</fullName>
    </submittedName>
</protein>
<dbReference type="GeneID" id="7202581"/>
<gene>
    <name evidence="1" type="ORF">PHATRDRAFT_37687</name>
</gene>
<dbReference type="InParanoid" id="B7G3G8"/>